<dbReference type="SUPFAM" id="SSF88946">
    <property type="entry name" value="Sigma2 domain of RNA polymerase sigma factors"/>
    <property type="match status" value="1"/>
</dbReference>
<evidence type="ECO:0000259" key="7">
    <source>
        <dbReference type="Pfam" id="PF04542"/>
    </source>
</evidence>
<evidence type="ECO:0000256" key="3">
    <source>
        <dbReference type="ARBA" id="ARBA00023082"/>
    </source>
</evidence>
<dbReference type="InterPro" id="IPR007627">
    <property type="entry name" value="RNA_pol_sigma70_r2"/>
</dbReference>
<dbReference type="InterPro" id="IPR036388">
    <property type="entry name" value="WH-like_DNA-bd_sf"/>
</dbReference>
<keyword evidence="5 6" id="KW-0804">Transcription</keyword>
<dbReference type="InterPro" id="IPR013249">
    <property type="entry name" value="RNA_pol_sigma70_r4_t2"/>
</dbReference>
<name>A0ABW3I4F3_9FLAO</name>
<dbReference type="InterPro" id="IPR000838">
    <property type="entry name" value="RNA_pol_sigma70_ECF_CS"/>
</dbReference>
<dbReference type="PANTHER" id="PTHR43133">
    <property type="entry name" value="RNA POLYMERASE ECF-TYPE SIGMA FACTO"/>
    <property type="match status" value="1"/>
</dbReference>
<dbReference type="InterPro" id="IPR013324">
    <property type="entry name" value="RNA_pol_sigma_r3/r4-like"/>
</dbReference>
<dbReference type="EMBL" id="JBHTJM010000009">
    <property type="protein sequence ID" value="MFD0964367.1"/>
    <property type="molecule type" value="Genomic_DNA"/>
</dbReference>
<dbReference type="Gene3D" id="1.10.10.10">
    <property type="entry name" value="Winged helix-like DNA-binding domain superfamily/Winged helix DNA-binding domain"/>
    <property type="match status" value="1"/>
</dbReference>
<gene>
    <name evidence="9" type="ORF">ACFQ1O_10165</name>
</gene>
<dbReference type="Pfam" id="PF04542">
    <property type="entry name" value="Sigma70_r2"/>
    <property type="match status" value="1"/>
</dbReference>
<feature type="domain" description="RNA polymerase sigma factor 70 region 4 type 2" evidence="8">
    <location>
        <begin position="117"/>
        <end position="169"/>
    </location>
</feature>
<evidence type="ECO:0000259" key="8">
    <source>
        <dbReference type="Pfam" id="PF08281"/>
    </source>
</evidence>
<sequence>MSDTNQPDNNICQERNFQQFFNKNATLLRNYLYYKFGDLNEVDDLVQDAFIKVWDNCSKVTKDSAKSYLFRIAINMSTSVLRHKTVKLKHQKEVISIQKDQTNESPEYLLQQKEFQEKLEKAIASLPDRQREVYLLNRIEQKTYKEIAELSGVSVKAIEKLISKALVKLRKEIENIR</sequence>
<keyword evidence="4 6" id="KW-0238">DNA-binding</keyword>
<keyword evidence="2 6" id="KW-0805">Transcription regulation</keyword>
<dbReference type="RefSeq" id="WP_377715916.1">
    <property type="nucleotide sequence ID" value="NZ_JBHTJM010000009.1"/>
</dbReference>
<evidence type="ECO:0000313" key="9">
    <source>
        <dbReference type="EMBL" id="MFD0964367.1"/>
    </source>
</evidence>
<evidence type="ECO:0000256" key="4">
    <source>
        <dbReference type="ARBA" id="ARBA00023125"/>
    </source>
</evidence>
<evidence type="ECO:0000256" key="2">
    <source>
        <dbReference type="ARBA" id="ARBA00023015"/>
    </source>
</evidence>
<dbReference type="Proteomes" id="UP001596997">
    <property type="component" value="Unassembled WGS sequence"/>
</dbReference>
<protein>
    <recommendedName>
        <fullName evidence="6">RNA polymerase sigma factor</fullName>
    </recommendedName>
</protein>
<dbReference type="InterPro" id="IPR013325">
    <property type="entry name" value="RNA_pol_sigma_r2"/>
</dbReference>
<evidence type="ECO:0000256" key="1">
    <source>
        <dbReference type="ARBA" id="ARBA00010641"/>
    </source>
</evidence>
<dbReference type="InterPro" id="IPR014327">
    <property type="entry name" value="RNA_pol_sigma70_bacteroid"/>
</dbReference>
<comment type="similarity">
    <text evidence="1 6">Belongs to the sigma-70 factor family. ECF subfamily.</text>
</comment>
<dbReference type="PROSITE" id="PS01063">
    <property type="entry name" value="SIGMA70_ECF"/>
    <property type="match status" value="1"/>
</dbReference>
<accession>A0ABW3I4F3</accession>
<comment type="caution">
    <text evidence="9">The sequence shown here is derived from an EMBL/GenBank/DDBJ whole genome shotgun (WGS) entry which is preliminary data.</text>
</comment>
<organism evidence="9 10">
    <name type="scientific">Pseudofulvibacter geojedonensis</name>
    <dbReference type="NCBI Taxonomy" id="1123758"/>
    <lineage>
        <taxon>Bacteria</taxon>
        <taxon>Pseudomonadati</taxon>
        <taxon>Bacteroidota</taxon>
        <taxon>Flavobacteriia</taxon>
        <taxon>Flavobacteriales</taxon>
        <taxon>Flavobacteriaceae</taxon>
        <taxon>Pseudofulvibacter</taxon>
    </lineage>
</organism>
<dbReference type="SUPFAM" id="SSF88659">
    <property type="entry name" value="Sigma3 and sigma4 domains of RNA polymerase sigma factors"/>
    <property type="match status" value="1"/>
</dbReference>
<dbReference type="InterPro" id="IPR014284">
    <property type="entry name" value="RNA_pol_sigma-70_dom"/>
</dbReference>
<proteinExistence type="inferred from homology"/>
<dbReference type="CDD" id="cd06171">
    <property type="entry name" value="Sigma70_r4"/>
    <property type="match status" value="1"/>
</dbReference>
<keyword evidence="10" id="KW-1185">Reference proteome</keyword>
<dbReference type="Pfam" id="PF08281">
    <property type="entry name" value="Sigma70_r4_2"/>
    <property type="match status" value="1"/>
</dbReference>
<keyword evidence="3 6" id="KW-0731">Sigma factor</keyword>
<evidence type="ECO:0000256" key="6">
    <source>
        <dbReference type="RuleBase" id="RU000716"/>
    </source>
</evidence>
<dbReference type="InterPro" id="IPR039425">
    <property type="entry name" value="RNA_pol_sigma-70-like"/>
</dbReference>
<reference evidence="10" key="1">
    <citation type="journal article" date="2019" name="Int. J. Syst. Evol. Microbiol.">
        <title>The Global Catalogue of Microorganisms (GCM) 10K type strain sequencing project: providing services to taxonomists for standard genome sequencing and annotation.</title>
        <authorList>
            <consortium name="The Broad Institute Genomics Platform"/>
            <consortium name="The Broad Institute Genome Sequencing Center for Infectious Disease"/>
            <person name="Wu L."/>
            <person name="Ma J."/>
        </authorList>
    </citation>
    <scope>NUCLEOTIDE SEQUENCE [LARGE SCALE GENOMIC DNA]</scope>
    <source>
        <strain evidence="10">CCUG 62114</strain>
    </source>
</reference>
<dbReference type="Gene3D" id="1.10.1740.10">
    <property type="match status" value="1"/>
</dbReference>
<feature type="domain" description="RNA polymerase sigma-70 region 2" evidence="7">
    <location>
        <begin position="21"/>
        <end position="84"/>
    </location>
</feature>
<dbReference type="NCBIfam" id="TIGR02985">
    <property type="entry name" value="Sig70_bacteroi1"/>
    <property type="match status" value="1"/>
</dbReference>
<evidence type="ECO:0000256" key="5">
    <source>
        <dbReference type="ARBA" id="ARBA00023163"/>
    </source>
</evidence>
<dbReference type="PANTHER" id="PTHR43133:SF46">
    <property type="entry name" value="RNA POLYMERASE SIGMA-70 FACTOR ECF SUBFAMILY"/>
    <property type="match status" value="1"/>
</dbReference>
<evidence type="ECO:0000313" key="10">
    <source>
        <dbReference type="Proteomes" id="UP001596997"/>
    </source>
</evidence>
<dbReference type="NCBIfam" id="TIGR02937">
    <property type="entry name" value="sigma70-ECF"/>
    <property type="match status" value="1"/>
</dbReference>